<gene>
    <name evidence="2" type="ORF">FB45DRAFT_1008769</name>
</gene>
<accession>A0AAD7FBE0</accession>
<feature type="compositionally biased region" description="Pro residues" evidence="1">
    <location>
        <begin position="645"/>
        <end position="656"/>
    </location>
</feature>
<evidence type="ECO:0008006" key="4">
    <source>
        <dbReference type="Google" id="ProtNLM"/>
    </source>
</evidence>
<feature type="region of interest" description="Disordered" evidence="1">
    <location>
        <begin position="599"/>
        <end position="803"/>
    </location>
</feature>
<feature type="region of interest" description="Disordered" evidence="1">
    <location>
        <begin position="254"/>
        <end position="296"/>
    </location>
</feature>
<dbReference type="InterPro" id="IPR013083">
    <property type="entry name" value="Znf_RING/FYVE/PHD"/>
</dbReference>
<keyword evidence="3" id="KW-1185">Reference proteome</keyword>
<reference evidence="2" key="1">
    <citation type="submission" date="2023-03" db="EMBL/GenBank/DDBJ databases">
        <title>Massive genome expansion in bonnet fungi (Mycena s.s.) driven by repeated elements and novel gene families across ecological guilds.</title>
        <authorList>
            <consortium name="Lawrence Berkeley National Laboratory"/>
            <person name="Harder C.B."/>
            <person name="Miyauchi S."/>
            <person name="Viragh M."/>
            <person name="Kuo A."/>
            <person name="Thoen E."/>
            <person name="Andreopoulos B."/>
            <person name="Lu D."/>
            <person name="Skrede I."/>
            <person name="Drula E."/>
            <person name="Henrissat B."/>
            <person name="Morin E."/>
            <person name="Kohler A."/>
            <person name="Barry K."/>
            <person name="LaButti K."/>
            <person name="Morin E."/>
            <person name="Salamov A."/>
            <person name="Lipzen A."/>
            <person name="Mereny Z."/>
            <person name="Hegedus B."/>
            <person name="Baldrian P."/>
            <person name="Stursova M."/>
            <person name="Weitz H."/>
            <person name="Taylor A."/>
            <person name="Grigoriev I.V."/>
            <person name="Nagy L.G."/>
            <person name="Martin F."/>
            <person name="Kauserud H."/>
        </authorList>
    </citation>
    <scope>NUCLEOTIDE SEQUENCE</scope>
    <source>
        <strain evidence="2">9284</strain>
    </source>
</reference>
<dbReference type="Proteomes" id="UP001221142">
    <property type="component" value="Unassembled WGS sequence"/>
</dbReference>
<evidence type="ECO:0000313" key="3">
    <source>
        <dbReference type="Proteomes" id="UP001221142"/>
    </source>
</evidence>
<feature type="compositionally biased region" description="Basic and acidic residues" evidence="1">
    <location>
        <begin position="699"/>
        <end position="712"/>
    </location>
</feature>
<dbReference type="CDD" id="cd15489">
    <property type="entry name" value="PHD_SF"/>
    <property type="match status" value="1"/>
</dbReference>
<dbReference type="AlphaFoldDB" id="A0AAD7FBE0"/>
<comment type="caution">
    <text evidence="2">The sequence shown here is derived from an EMBL/GenBank/DDBJ whole genome shotgun (WGS) entry which is preliminary data.</text>
</comment>
<feature type="compositionally biased region" description="Basic and acidic residues" evidence="1">
    <location>
        <begin position="286"/>
        <end position="296"/>
    </location>
</feature>
<feature type="compositionally biased region" description="Polar residues" evidence="1">
    <location>
        <begin position="861"/>
        <end position="886"/>
    </location>
</feature>
<sequence length="901" mass="99312">MAFISNASGFTLGEGTFNNVHGDLVIYQSGKRRREDNEDHCGERMGNRRRKEDQDRLKIIRNKNLSLAFEIGRGPGYLLHAGKIKGRAVVVKVFDAGRNAREHLDATVLLSQGLLHPNVLRIEGISSPTSLYHFIAYEDAQRRTAEGPLAAALRDDLDASIELGFKMISSLSSGIHYLNTQGIPFPLGPKNFDVFLDINDRFLFSINPPTDANPAHSEENDTRSVWTLFNGLCQKVLRSANRVLHDEDIERTPTAFDSSRRLPEMSRPSPGPSLDQPILPTEEAIPSEHKKAPSVPPRREFVWRTMDVAQSLATIATRIARDLDLRRGSINRLARSDGGSIHRCLGYVREEVTLATRTADSAVVSHDAPTIQEVCSVCHEVVNSGEVFRCVCGQEEPGSRPTVKCRSCKTWSHRDCGPTRNESICYFCSSSSSDVTSGAEDLFVHEQDGEAASATQTILSSLDPTFPRRPATPEFSSPHSVPDRVLILVTADSERYVNVDISNASNPAWIRESVFVKFNIFDDEDQRQFAIYRTEIGSFAIGEALTDEKLFKLCCELGDDRGTLKLLVSISSARVHEPSPPLHPVTSLSPINGSTILPPFIPSNTFPPLQPKRSRSRNDSASSTSKNLVSDASVGYEADYERDPSPPSRPPPPPRPLYDRNGNLVPPPPPPPPLSPNRATFEDNNLTPPGTQIHVPDVPPEKSPGEQSEQWRNHYSHAGPGAKVDTSRRNRPSQHHSDAEDSPAESWVMVNGDGEPHPSTPLDSHHSPSSTTRARRQLSPASRFRPTSPYTGRPLAIPAPLRYPPPPVPVIPPDPRVVAPVFRTAGHPVPVNWPVTYKGPDRPEQKPMPTSSLQWRRLTKNAKSTMSPNSRYQLSVQTSGFGSSLDSDYGSLPRAPSPTHP</sequence>
<feature type="compositionally biased region" description="Basic and acidic residues" evidence="1">
    <location>
        <begin position="33"/>
        <end position="51"/>
    </location>
</feature>
<feature type="compositionally biased region" description="Pro residues" evidence="1">
    <location>
        <begin position="665"/>
        <end position="675"/>
    </location>
</feature>
<dbReference type="EMBL" id="JARKIF010000027">
    <property type="protein sequence ID" value="KAJ7613964.1"/>
    <property type="molecule type" value="Genomic_DNA"/>
</dbReference>
<feature type="region of interest" description="Disordered" evidence="1">
    <location>
        <begin position="31"/>
        <end position="51"/>
    </location>
</feature>
<feature type="region of interest" description="Disordered" evidence="1">
    <location>
        <begin position="828"/>
        <end position="901"/>
    </location>
</feature>
<evidence type="ECO:0000313" key="2">
    <source>
        <dbReference type="EMBL" id="KAJ7613964.1"/>
    </source>
</evidence>
<protein>
    <recommendedName>
        <fullName evidence="4">Protein kinase domain-containing protein</fullName>
    </recommendedName>
</protein>
<proteinExistence type="predicted"/>
<dbReference type="Gene3D" id="3.30.40.10">
    <property type="entry name" value="Zinc/RING finger domain, C3HC4 (zinc finger)"/>
    <property type="match status" value="1"/>
</dbReference>
<evidence type="ECO:0000256" key="1">
    <source>
        <dbReference type="SAM" id="MobiDB-lite"/>
    </source>
</evidence>
<name>A0AAD7FBE0_9AGAR</name>
<organism evidence="2 3">
    <name type="scientific">Roridomyces roridus</name>
    <dbReference type="NCBI Taxonomy" id="1738132"/>
    <lineage>
        <taxon>Eukaryota</taxon>
        <taxon>Fungi</taxon>
        <taxon>Dikarya</taxon>
        <taxon>Basidiomycota</taxon>
        <taxon>Agaricomycotina</taxon>
        <taxon>Agaricomycetes</taxon>
        <taxon>Agaricomycetidae</taxon>
        <taxon>Agaricales</taxon>
        <taxon>Marasmiineae</taxon>
        <taxon>Mycenaceae</taxon>
        <taxon>Roridomyces</taxon>
    </lineage>
</organism>